<organism evidence="11 12">
    <name type="scientific">Discostella pseudostelligera</name>
    <dbReference type="NCBI Taxonomy" id="259834"/>
    <lineage>
        <taxon>Eukaryota</taxon>
        <taxon>Sar</taxon>
        <taxon>Stramenopiles</taxon>
        <taxon>Ochrophyta</taxon>
        <taxon>Bacillariophyta</taxon>
        <taxon>Coscinodiscophyceae</taxon>
        <taxon>Thalassiosirophycidae</taxon>
        <taxon>Stephanodiscales</taxon>
        <taxon>Stephanodiscaceae</taxon>
        <taxon>Discostella</taxon>
    </lineage>
</organism>
<dbReference type="NCBIfam" id="TIGR00041">
    <property type="entry name" value="DTMP_kinase"/>
    <property type="match status" value="1"/>
</dbReference>
<evidence type="ECO:0000256" key="5">
    <source>
        <dbReference type="ARBA" id="ARBA00022679"/>
    </source>
</evidence>
<evidence type="ECO:0000256" key="3">
    <source>
        <dbReference type="ARBA" id="ARBA00012980"/>
    </source>
</evidence>
<dbReference type="EMBL" id="JALLBG020000013">
    <property type="protein sequence ID" value="KAL3772269.1"/>
    <property type="molecule type" value="Genomic_DNA"/>
</dbReference>
<dbReference type="HAMAP" id="MF_00165">
    <property type="entry name" value="Thymidylate_kinase"/>
    <property type="match status" value="1"/>
</dbReference>
<evidence type="ECO:0000256" key="9">
    <source>
        <dbReference type="ARBA" id="ARBA00022840"/>
    </source>
</evidence>
<name>A0ABD3N872_9STRA</name>
<dbReference type="FunFam" id="3.40.50.300:FF:000679">
    <property type="entry name" value="Thymidylate kinase"/>
    <property type="match status" value="1"/>
</dbReference>
<dbReference type="GO" id="GO:0004798">
    <property type="term" value="F:dTMP kinase activity"/>
    <property type="evidence" value="ECO:0007669"/>
    <property type="project" value="UniProtKB-EC"/>
</dbReference>
<keyword evidence="7" id="KW-0547">Nucleotide-binding</keyword>
<dbReference type="InterPro" id="IPR018094">
    <property type="entry name" value="Thymidylate_kinase"/>
</dbReference>
<accession>A0ABD3N872</accession>
<dbReference type="PROSITE" id="PS01331">
    <property type="entry name" value="THYMIDYLATE_KINASE"/>
    <property type="match status" value="1"/>
</dbReference>
<evidence type="ECO:0000256" key="4">
    <source>
        <dbReference type="ARBA" id="ARBA00017144"/>
    </source>
</evidence>
<comment type="caution">
    <text evidence="11">The sequence shown here is derived from an EMBL/GenBank/DDBJ whole genome shotgun (WGS) entry which is preliminary data.</text>
</comment>
<dbReference type="GO" id="GO:0005524">
    <property type="term" value="F:ATP binding"/>
    <property type="evidence" value="ECO:0007669"/>
    <property type="project" value="UniProtKB-KW"/>
</dbReference>
<dbReference type="InterPro" id="IPR027417">
    <property type="entry name" value="P-loop_NTPase"/>
</dbReference>
<keyword evidence="9" id="KW-0067">ATP-binding</keyword>
<dbReference type="CDD" id="cd01672">
    <property type="entry name" value="TMPK"/>
    <property type="match status" value="1"/>
</dbReference>
<dbReference type="EC" id="2.7.4.9" evidence="3"/>
<evidence type="ECO:0000256" key="7">
    <source>
        <dbReference type="ARBA" id="ARBA00022741"/>
    </source>
</evidence>
<dbReference type="SUPFAM" id="SSF52540">
    <property type="entry name" value="P-loop containing nucleoside triphosphate hydrolases"/>
    <property type="match status" value="1"/>
</dbReference>
<protein>
    <recommendedName>
        <fullName evidence="4">Thymidylate kinase</fullName>
        <ecNumber evidence="3">2.7.4.9</ecNumber>
    </recommendedName>
</protein>
<dbReference type="GO" id="GO:0009165">
    <property type="term" value="P:nucleotide biosynthetic process"/>
    <property type="evidence" value="ECO:0007669"/>
    <property type="project" value="UniProtKB-KW"/>
</dbReference>
<dbReference type="PANTHER" id="PTHR10344:SF1">
    <property type="entry name" value="THYMIDYLATE KINASE"/>
    <property type="match status" value="1"/>
</dbReference>
<evidence type="ECO:0000313" key="12">
    <source>
        <dbReference type="Proteomes" id="UP001530293"/>
    </source>
</evidence>
<proteinExistence type="inferred from homology"/>
<dbReference type="Pfam" id="PF02223">
    <property type="entry name" value="Thymidylate_kin"/>
    <property type="match status" value="1"/>
</dbReference>
<reference evidence="11 12" key="1">
    <citation type="submission" date="2024-10" db="EMBL/GenBank/DDBJ databases">
        <title>Updated reference genomes for cyclostephanoid diatoms.</title>
        <authorList>
            <person name="Roberts W.R."/>
            <person name="Alverson A.J."/>
        </authorList>
    </citation>
    <scope>NUCLEOTIDE SEQUENCE [LARGE SCALE GENOMIC DNA]</scope>
    <source>
        <strain evidence="11 12">AJA232-27</strain>
    </source>
</reference>
<sequence length="267" mass="29300">MGDAADAGYTIISITMIISNGGASTPKRGAFILLEGVDRCGKTTQVSLLVKHLLSLSIATVALRFPDRTTQVGGLINEYLQSSVQTDDRAIHLLFSANRWEAAPNLVNTLTSGTNIICDRYAYSGVAFTSAKRAEDRSSMSGGELSLDWCMSPDVGLPAPDAVIFLDLDQDQAESRGGYGGERYEKKELQIRVRQRFAELQAIDEKQGRVPWHVVDAAQSIEEVKEQIAKIVTDTIDRVQSESAPLRRMWGEGDYELPVSKSEEKTT</sequence>
<keyword evidence="8" id="KW-0418">Kinase</keyword>
<evidence type="ECO:0000256" key="8">
    <source>
        <dbReference type="ARBA" id="ARBA00022777"/>
    </source>
</evidence>
<comment type="pathway">
    <text evidence="1">Pyrimidine metabolism; dTTP biosynthesis.</text>
</comment>
<evidence type="ECO:0000313" key="11">
    <source>
        <dbReference type="EMBL" id="KAL3772269.1"/>
    </source>
</evidence>
<keyword evidence="5" id="KW-0808">Transferase</keyword>
<dbReference type="Proteomes" id="UP001530293">
    <property type="component" value="Unassembled WGS sequence"/>
</dbReference>
<evidence type="ECO:0000256" key="2">
    <source>
        <dbReference type="ARBA" id="ARBA00009776"/>
    </source>
</evidence>
<dbReference type="PANTHER" id="PTHR10344">
    <property type="entry name" value="THYMIDYLATE KINASE"/>
    <property type="match status" value="1"/>
</dbReference>
<dbReference type="InterPro" id="IPR039430">
    <property type="entry name" value="Thymidylate_kin-like_dom"/>
</dbReference>
<evidence type="ECO:0000256" key="1">
    <source>
        <dbReference type="ARBA" id="ARBA00004992"/>
    </source>
</evidence>
<keyword evidence="6" id="KW-0545">Nucleotide biosynthesis</keyword>
<dbReference type="AlphaFoldDB" id="A0ABD3N872"/>
<comment type="similarity">
    <text evidence="2">Belongs to the thymidylate kinase family.</text>
</comment>
<feature type="domain" description="Thymidylate kinase-like" evidence="10">
    <location>
        <begin position="34"/>
        <end position="228"/>
    </location>
</feature>
<dbReference type="InterPro" id="IPR018095">
    <property type="entry name" value="Thymidylate_kin_CS"/>
</dbReference>
<evidence type="ECO:0000256" key="6">
    <source>
        <dbReference type="ARBA" id="ARBA00022727"/>
    </source>
</evidence>
<dbReference type="Gene3D" id="3.40.50.300">
    <property type="entry name" value="P-loop containing nucleotide triphosphate hydrolases"/>
    <property type="match status" value="1"/>
</dbReference>
<gene>
    <name evidence="11" type="ORF">ACHAWU_005320</name>
</gene>
<keyword evidence="12" id="KW-1185">Reference proteome</keyword>
<evidence type="ECO:0000259" key="10">
    <source>
        <dbReference type="Pfam" id="PF02223"/>
    </source>
</evidence>